<feature type="domain" description="Plastid lipid-associated protein/fibrillin conserved" evidence="4">
    <location>
        <begin position="42"/>
        <end position="160"/>
    </location>
</feature>
<organism evidence="5 6">
    <name type="scientific">Cylindrotheca closterium</name>
    <dbReference type="NCBI Taxonomy" id="2856"/>
    <lineage>
        <taxon>Eukaryota</taxon>
        <taxon>Sar</taxon>
        <taxon>Stramenopiles</taxon>
        <taxon>Ochrophyta</taxon>
        <taxon>Bacillariophyta</taxon>
        <taxon>Bacillariophyceae</taxon>
        <taxon>Bacillariophycidae</taxon>
        <taxon>Bacillariales</taxon>
        <taxon>Bacillariaceae</taxon>
        <taxon>Cylindrotheca</taxon>
    </lineage>
</organism>
<keyword evidence="3" id="KW-0732">Signal</keyword>
<dbReference type="Pfam" id="PF04755">
    <property type="entry name" value="PAP_fibrillin"/>
    <property type="match status" value="1"/>
</dbReference>
<gene>
    <name evidence="5" type="ORF">CYCCA115_LOCUS9260</name>
</gene>
<evidence type="ECO:0000259" key="4">
    <source>
        <dbReference type="Pfam" id="PF04755"/>
    </source>
</evidence>
<dbReference type="EMBL" id="CAKOGP040001335">
    <property type="protein sequence ID" value="CAJ1945116.1"/>
    <property type="molecule type" value="Genomic_DNA"/>
</dbReference>
<name>A0AAD2FJF9_9STRA</name>
<comment type="subcellular location">
    <subcellularLocation>
        <location evidence="1">Plastid</location>
    </subcellularLocation>
</comment>
<evidence type="ECO:0000256" key="2">
    <source>
        <dbReference type="ARBA" id="ARBA00022640"/>
    </source>
</evidence>
<evidence type="ECO:0000313" key="5">
    <source>
        <dbReference type="EMBL" id="CAJ1945116.1"/>
    </source>
</evidence>
<protein>
    <recommendedName>
        <fullName evidence="4">Plastid lipid-associated protein/fibrillin conserved domain-containing protein</fullName>
    </recommendedName>
</protein>
<comment type="caution">
    <text evidence="5">The sequence shown here is derived from an EMBL/GenBank/DDBJ whole genome shotgun (WGS) entry which is preliminary data.</text>
</comment>
<evidence type="ECO:0000256" key="3">
    <source>
        <dbReference type="SAM" id="SignalP"/>
    </source>
</evidence>
<dbReference type="InterPro" id="IPR006843">
    <property type="entry name" value="PAP/fibrillin_dom"/>
</dbReference>
<feature type="chain" id="PRO_5042129063" description="Plastid lipid-associated protein/fibrillin conserved domain-containing protein" evidence="3">
    <location>
        <begin position="19"/>
        <end position="226"/>
    </location>
</feature>
<keyword evidence="6" id="KW-1185">Reference proteome</keyword>
<accession>A0AAD2FJF9</accession>
<evidence type="ECO:0000313" key="6">
    <source>
        <dbReference type="Proteomes" id="UP001295423"/>
    </source>
</evidence>
<proteinExistence type="predicted"/>
<dbReference type="PANTHER" id="PTHR31906">
    <property type="entry name" value="PLASTID-LIPID-ASSOCIATED PROTEIN 4, CHLOROPLASTIC-RELATED"/>
    <property type="match status" value="1"/>
</dbReference>
<reference evidence="5" key="1">
    <citation type="submission" date="2023-08" db="EMBL/GenBank/DDBJ databases">
        <authorList>
            <person name="Audoor S."/>
            <person name="Bilcke G."/>
        </authorList>
    </citation>
    <scope>NUCLEOTIDE SEQUENCE</scope>
</reference>
<dbReference type="AlphaFoldDB" id="A0AAD2FJF9"/>
<keyword evidence="2" id="KW-0934">Plastid</keyword>
<dbReference type="InterPro" id="IPR039633">
    <property type="entry name" value="PAP"/>
</dbReference>
<evidence type="ECO:0000256" key="1">
    <source>
        <dbReference type="ARBA" id="ARBA00004474"/>
    </source>
</evidence>
<dbReference type="GO" id="GO:0009536">
    <property type="term" value="C:plastid"/>
    <property type="evidence" value="ECO:0007669"/>
    <property type="project" value="UniProtKB-SubCell"/>
</dbReference>
<dbReference type="Proteomes" id="UP001295423">
    <property type="component" value="Unassembled WGS sequence"/>
</dbReference>
<feature type="signal peptide" evidence="3">
    <location>
        <begin position="1"/>
        <end position="18"/>
    </location>
</feature>
<sequence length="226" mass="25394">MMKRTLIIATCMAATATAFEFPQFPFAPAAPKASPQVLLQELDSLIQQSPKNGLNTPGDISEQILDVCRQLEKQNPTRAPVKNSKMMSGFWRMEWTNFAPAAPSSGKLGPFVGDVYQDVDLNDKQKARNILRVNFPPICGELVASTNVVDDSTLAITFQTVGNKIGGMIPLGPKIDFEGRETRLWEHAYLDDEYRILYARRQEEEESRGFLYVMKRADDERFETGV</sequence>